<feature type="transmembrane region" description="Helical" evidence="1">
    <location>
        <begin position="62"/>
        <end position="83"/>
    </location>
</feature>
<keyword evidence="1" id="KW-0472">Membrane</keyword>
<organism evidence="2 3">
    <name type="scientific">Fructobacillus parabroussonetiae</name>
    <dbReference type="NCBI Taxonomy" id="2713174"/>
    <lineage>
        <taxon>Bacteria</taxon>
        <taxon>Bacillati</taxon>
        <taxon>Bacillota</taxon>
        <taxon>Bacilli</taxon>
        <taxon>Lactobacillales</taxon>
        <taxon>Lactobacillaceae</taxon>
        <taxon>Fructobacillus</taxon>
    </lineage>
</organism>
<keyword evidence="1" id="KW-0812">Transmembrane</keyword>
<accession>A0ABS5QVX0</accession>
<dbReference type="Pfam" id="PF11457">
    <property type="entry name" value="DUF3021"/>
    <property type="match status" value="1"/>
</dbReference>
<dbReference type="EMBL" id="JAAMFL010000004">
    <property type="protein sequence ID" value="MBS9337353.1"/>
    <property type="molecule type" value="Genomic_DNA"/>
</dbReference>
<feature type="transmembrane region" description="Helical" evidence="1">
    <location>
        <begin position="7"/>
        <end position="27"/>
    </location>
</feature>
<sequence>MKKVFQHVIRGIGFGSATYLIILASTMTSELTISISSIWAILLMSAGIGLLSIIFESDRFSFLTLFVSHLFGTAFLVWLAGTWTNCFDMKMDNPMIWLNFLIAYAIIWGIIRFNQQKKISKINQALSKRHQQEKD</sequence>
<gene>
    <name evidence="2" type="ORF">G6R30_02605</name>
</gene>
<dbReference type="Proteomes" id="UP001519503">
    <property type="component" value="Unassembled WGS sequence"/>
</dbReference>
<name>A0ABS5QVX0_9LACO</name>
<proteinExistence type="predicted"/>
<comment type="caution">
    <text evidence="2">The sequence shown here is derived from an EMBL/GenBank/DDBJ whole genome shotgun (WGS) entry which is preliminary data.</text>
</comment>
<dbReference type="RefSeq" id="WP_213821199.1">
    <property type="nucleotide sequence ID" value="NZ_JAAMFL010000004.1"/>
</dbReference>
<protein>
    <submittedName>
        <fullName evidence="2">DUF3021 domain-containing protein</fullName>
    </submittedName>
</protein>
<feature type="transmembrane region" description="Helical" evidence="1">
    <location>
        <begin position="95"/>
        <end position="113"/>
    </location>
</feature>
<keyword evidence="3" id="KW-1185">Reference proteome</keyword>
<keyword evidence="1" id="KW-1133">Transmembrane helix</keyword>
<evidence type="ECO:0000313" key="2">
    <source>
        <dbReference type="EMBL" id="MBS9337353.1"/>
    </source>
</evidence>
<reference evidence="2 3" key="1">
    <citation type="submission" date="2020-02" db="EMBL/GenBank/DDBJ databases">
        <title>Fructobacillus sp. isolated from paper mulberry of Taiwan.</title>
        <authorList>
            <person name="Lin S.-T."/>
        </authorList>
    </citation>
    <scope>NUCLEOTIDE SEQUENCE [LARGE SCALE GENOMIC DNA]</scope>
    <source>
        <strain evidence="2 3">S1-1</strain>
    </source>
</reference>
<feature type="transmembrane region" description="Helical" evidence="1">
    <location>
        <begin position="33"/>
        <end position="55"/>
    </location>
</feature>
<dbReference type="InterPro" id="IPR021560">
    <property type="entry name" value="DUF3021"/>
</dbReference>
<evidence type="ECO:0000256" key="1">
    <source>
        <dbReference type="SAM" id="Phobius"/>
    </source>
</evidence>
<evidence type="ECO:0000313" key="3">
    <source>
        <dbReference type="Proteomes" id="UP001519503"/>
    </source>
</evidence>